<comment type="caution">
    <text evidence="2">The sequence shown here is derived from an EMBL/GenBank/DDBJ whole genome shotgun (WGS) entry which is preliminary data.</text>
</comment>
<keyword evidence="1" id="KW-1133">Transmembrane helix</keyword>
<evidence type="ECO:0000313" key="2">
    <source>
        <dbReference type="EMBL" id="MDH4764334.1"/>
    </source>
</evidence>
<feature type="transmembrane region" description="Helical" evidence="1">
    <location>
        <begin position="21"/>
        <end position="48"/>
    </location>
</feature>
<feature type="transmembrane region" description="Helical" evidence="1">
    <location>
        <begin position="60"/>
        <end position="80"/>
    </location>
</feature>
<feature type="transmembrane region" description="Helical" evidence="1">
    <location>
        <begin position="162"/>
        <end position="184"/>
    </location>
</feature>
<evidence type="ECO:0000256" key="1">
    <source>
        <dbReference type="SAM" id="Phobius"/>
    </source>
</evidence>
<name>A0ABT6IIP0_9PSED</name>
<dbReference type="Proteomes" id="UP001157461">
    <property type="component" value="Unassembled WGS sequence"/>
</dbReference>
<organism evidence="2 3">
    <name type="scientific">Pseudomonas flavocrustae</name>
    <dbReference type="NCBI Taxonomy" id="2991719"/>
    <lineage>
        <taxon>Bacteria</taxon>
        <taxon>Pseudomonadati</taxon>
        <taxon>Pseudomonadota</taxon>
        <taxon>Gammaproteobacteria</taxon>
        <taxon>Pseudomonadales</taxon>
        <taxon>Pseudomonadaceae</taxon>
        <taxon>Pseudomonas</taxon>
    </lineage>
</organism>
<protein>
    <submittedName>
        <fullName evidence="2">Uncharacterized protein</fullName>
    </submittedName>
</protein>
<dbReference type="EMBL" id="JAPDIQ010000006">
    <property type="protein sequence ID" value="MDH4764334.1"/>
    <property type="molecule type" value="Genomic_DNA"/>
</dbReference>
<evidence type="ECO:0000313" key="3">
    <source>
        <dbReference type="Proteomes" id="UP001157461"/>
    </source>
</evidence>
<keyword evidence="1" id="KW-0472">Membrane</keyword>
<gene>
    <name evidence="2" type="ORF">OMP44_15705</name>
</gene>
<keyword evidence="1" id="KW-0812">Transmembrane</keyword>
<accession>A0ABT6IIP0</accession>
<feature type="transmembrane region" description="Helical" evidence="1">
    <location>
        <begin position="204"/>
        <end position="226"/>
    </location>
</feature>
<dbReference type="RefSeq" id="WP_280309556.1">
    <property type="nucleotide sequence ID" value="NZ_JAPDIQ010000006.1"/>
</dbReference>
<reference evidence="2 3" key="1">
    <citation type="submission" date="2022-10" db="EMBL/GenBank/DDBJ databases">
        <title>A novel Pseudomonas species, isolated from Passiflora incarnata leaves.</title>
        <authorList>
            <person name="Cueva-Yesquen L.G."/>
            <person name="Fantinatti-Garboggini F."/>
        </authorList>
    </citation>
    <scope>NUCLEOTIDE SEQUENCE [LARGE SCALE GENOMIC DNA]</scope>
    <source>
        <strain evidence="2 3">CBMAI 2609</strain>
    </source>
</reference>
<keyword evidence="3" id="KW-1185">Reference proteome</keyword>
<proteinExistence type="predicted"/>
<sequence length="313" mass="36142">MRTVAHHVKTFRREFRLIPRFVWGSRIFILFSSSMLLVVLSIALFFYHHVYLRLPTYANLSYYTLFWEIPMLLGLAQILVEVDRRRFARNHPGKRILGIRQAIAATDRAKRRMISEHFAGREDFAELAKELVEQWEWRQALERRAGSPATLRTRHFFSLPSAGNFATYLGGLLAVIAAVVVALIDKETFYPALPTLWSDFSSAYSLLFQIIVVPIATCVLPAACILDMLTGLGHRAVERANDDYLSDAGFYRYIKELVLLEENNKQRRGLMTTTGWAYWSFRIGTAPLRDVPGLWRNKRRSVRLAKRRRSNGC</sequence>